<sequence>MYTSINSLTVVSRHTKPLSLFNSFLRITTHSFHNDFTSPAHHTVHHLLEKCQSMKKLKLIHAQIILHGLHQQTLTISKLISFCAVSEAGDLQYAHLVFDHLPQPNRHMYNSLIRGYANSDNPTTALHLYHQMTCVGISPNEFTYPFVLKAAGIQPDEITFMGLLSACCHSGLTEIGKYYFDRMSSMYGVPLEIEHYACMIDLLGRVGLFGDAIKLIRGMPMKPDVVVWGALLGACRLHGKVEIGKQVLKQVLELEPYTSGVYVLVSNMFSEAGRWEDVKNIRRLMKDQGIKKSRAVSSVEVNGNVYEFMVDDQRKELSSNVYELLDQLMDHLKSFGHFSSSSDTFLNAEKV</sequence>
<evidence type="ECO:0000313" key="1">
    <source>
        <dbReference type="EMBL" id="KAI3747932.1"/>
    </source>
</evidence>
<reference evidence="2" key="1">
    <citation type="journal article" date="2022" name="Mol. Ecol. Resour.">
        <title>The genomes of chicory, endive, great burdock and yacon provide insights into Asteraceae palaeo-polyploidization history and plant inulin production.</title>
        <authorList>
            <person name="Fan W."/>
            <person name="Wang S."/>
            <person name="Wang H."/>
            <person name="Wang A."/>
            <person name="Jiang F."/>
            <person name="Liu H."/>
            <person name="Zhao H."/>
            <person name="Xu D."/>
            <person name="Zhang Y."/>
        </authorList>
    </citation>
    <scope>NUCLEOTIDE SEQUENCE [LARGE SCALE GENOMIC DNA]</scope>
    <source>
        <strain evidence="2">cv. Niubang</strain>
    </source>
</reference>
<dbReference type="EMBL" id="CM042049">
    <property type="protein sequence ID" value="KAI3747932.1"/>
    <property type="molecule type" value="Genomic_DNA"/>
</dbReference>
<dbReference type="Proteomes" id="UP001055879">
    <property type="component" value="Linkage Group LG03"/>
</dbReference>
<name>A0ACB9DN22_ARCLA</name>
<organism evidence="1 2">
    <name type="scientific">Arctium lappa</name>
    <name type="common">Greater burdock</name>
    <name type="synonym">Lappa major</name>
    <dbReference type="NCBI Taxonomy" id="4217"/>
    <lineage>
        <taxon>Eukaryota</taxon>
        <taxon>Viridiplantae</taxon>
        <taxon>Streptophyta</taxon>
        <taxon>Embryophyta</taxon>
        <taxon>Tracheophyta</taxon>
        <taxon>Spermatophyta</taxon>
        <taxon>Magnoliopsida</taxon>
        <taxon>eudicotyledons</taxon>
        <taxon>Gunneridae</taxon>
        <taxon>Pentapetalae</taxon>
        <taxon>asterids</taxon>
        <taxon>campanulids</taxon>
        <taxon>Asterales</taxon>
        <taxon>Asteraceae</taxon>
        <taxon>Carduoideae</taxon>
        <taxon>Cardueae</taxon>
        <taxon>Arctiinae</taxon>
        <taxon>Arctium</taxon>
    </lineage>
</organism>
<reference evidence="1 2" key="2">
    <citation type="journal article" date="2022" name="Mol. Ecol. Resour.">
        <title>The genomes of chicory, endive, great burdock and yacon provide insights into Asteraceae paleo-polyploidization history and plant inulin production.</title>
        <authorList>
            <person name="Fan W."/>
            <person name="Wang S."/>
            <person name="Wang H."/>
            <person name="Wang A."/>
            <person name="Jiang F."/>
            <person name="Liu H."/>
            <person name="Zhao H."/>
            <person name="Xu D."/>
            <person name="Zhang Y."/>
        </authorList>
    </citation>
    <scope>NUCLEOTIDE SEQUENCE [LARGE SCALE GENOMIC DNA]</scope>
    <source>
        <strain evidence="2">cv. Niubang</strain>
    </source>
</reference>
<protein>
    <submittedName>
        <fullName evidence="1">Uncharacterized protein</fullName>
    </submittedName>
</protein>
<comment type="caution">
    <text evidence="1">The sequence shown here is derived from an EMBL/GenBank/DDBJ whole genome shotgun (WGS) entry which is preliminary data.</text>
</comment>
<keyword evidence="2" id="KW-1185">Reference proteome</keyword>
<proteinExistence type="predicted"/>
<accession>A0ACB9DN22</accession>
<gene>
    <name evidence="1" type="ORF">L6452_10680</name>
</gene>
<evidence type="ECO:0000313" key="2">
    <source>
        <dbReference type="Proteomes" id="UP001055879"/>
    </source>
</evidence>